<dbReference type="RefSeq" id="WP_252797138.1">
    <property type="nucleotide sequence ID" value="NZ_CP097118.1"/>
</dbReference>
<protein>
    <submittedName>
        <fullName evidence="1">NYN domain-containing protein</fullName>
    </submittedName>
</protein>
<dbReference type="Pfam" id="PF05991">
    <property type="entry name" value="NYN_YacP"/>
    <property type="match status" value="1"/>
</dbReference>
<dbReference type="InterPro" id="IPR010298">
    <property type="entry name" value="YacP-like"/>
</dbReference>
<keyword evidence="2" id="KW-1185">Reference proteome</keyword>
<dbReference type="Proteomes" id="UP001057025">
    <property type="component" value="Chromosome"/>
</dbReference>
<evidence type="ECO:0000313" key="1">
    <source>
        <dbReference type="EMBL" id="USS87848.1"/>
    </source>
</evidence>
<dbReference type="PANTHER" id="PTHR34547">
    <property type="entry name" value="YACP-LIKE NYN DOMAIN PROTEIN"/>
    <property type="match status" value="1"/>
</dbReference>
<sequence>MKKELLIVDGYNVIGSWPHLNQLKLKDQLPEARDQLLWDLSEYQKYSGKKIIVVFDAMYVPGNARTVQVKNIDVVWTSKNETADSYIEALATREQSLFTQVEVATSDHAEQWTIFSAGALRISAPELLRSVKRAKVEIKQVTKTYHQQPLGNRLNFNEKEAQKLRDLYNRLNQDQ</sequence>
<name>A0ABY5BRV0_9LACO</name>
<dbReference type="PANTHER" id="PTHR34547:SF1">
    <property type="entry name" value="YACP-LIKE NYN DOMAIN PROTEIN"/>
    <property type="match status" value="1"/>
</dbReference>
<organism evidence="1 2">
    <name type="scientific">Fructilactobacillus hinvesii</name>
    <dbReference type="NCBI Taxonomy" id="2940300"/>
    <lineage>
        <taxon>Bacteria</taxon>
        <taxon>Bacillati</taxon>
        <taxon>Bacillota</taxon>
        <taxon>Bacilli</taxon>
        <taxon>Lactobacillales</taxon>
        <taxon>Lactobacillaceae</taxon>
        <taxon>Fructilactobacillus</taxon>
    </lineage>
</organism>
<reference evidence="1" key="1">
    <citation type="submission" date="2022-05" db="EMBL/GenBank/DDBJ databases">
        <authorList>
            <person name="Oliphant S.A."/>
            <person name="Watson-Haigh N.S."/>
            <person name="Sumby K.M."/>
            <person name="Gardner J.M."/>
            <person name="Jiranek V."/>
        </authorList>
    </citation>
    <scope>NUCLEOTIDE SEQUENCE</scope>
    <source>
        <strain evidence="1">KI11_C11</strain>
    </source>
</reference>
<dbReference type="EMBL" id="CP097118">
    <property type="protein sequence ID" value="USS87848.1"/>
    <property type="molecule type" value="Genomic_DNA"/>
</dbReference>
<gene>
    <name evidence="1" type="ORF">M3M39_07055</name>
</gene>
<proteinExistence type="predicted"/>
<dbReference type="CDD" id="cd10912">
    <property type="entry name" value="PIN_YacP-like"/>
    <property type="match status" value="1"/>
</dbReference>
<evidence type="ECO:0000313" key="2">
    <source>
        <dbReference type="Proteomes" id="UP001057025"/>
    </source>
</evidence>
<accession>A0ABY5BRV0</accession>